<accession>A0A839DRE5</accession>
<keyword evidence="2" id="KW-1185">Reference proteome</keyword>
<reference evidence="1 2" key="1">
    <citation type="submission" date="2020-07" db="EMBL/GenBank/DDBJ databases">
        <title>Sequencing the genomes of 1000 actinobacteria strains.</title>
        <authorList>
            <person name="Klenk H.-P."/>
        </authorList>
    </citation>
    <scope>NUCLEOTIDE SEQUENCE [LARGE SCALE GENOMIC DNA]</scope>
    <source>
        <strain evidence="1 2">DSM 45975</strain>
    </source>
</reference>
<proteinExistence type="predicted"/>
<evidence type="ECO:0000313" key="2">
    <source>
        <dbReference type="Proteomes" id="UP000569329"/>
    </source>
</evidence>
<organism evidence="1 2">
    <name type="scientific">Halosaccharopolyspora lacisalsi</name>
    <dbReference type="NCBI Taxonomy" id="1000566"/>
    <lineage>
        <taxon>Bacteria</taxon>
        <taxon>Bacillati</taxon>
        <taxon>Actinomycetota</taxon>
        <taxon>Actinomycetes</taxon>
        <taxon>Pseudonocardiales</taxon>
        <taxon>Pseudonocardiaceae</taxon>
        <taxon>Halosaccharopolyspora</taxon>
    </lineage>
</organism>
<dbReference type="RefSeq" id="WP_235986883.1">
    <property type="nucleotide sequence ID" value="NZ_JACGWZ010000001.1"/>
</dbReference>
<sequence length="118" mass="12592">MTTEQDLVVDTNEVQKQNEEKNVDNFASGGGGAENAVSSYKAIVNGDWDTAGLSAMSLGIDAVGVAADPLGTLASWGVGWLIEHVWFLRDAFDALMGDPDEIAGMASTWERSARRSRT</sequence>
<dbReference type="EMBL" id="JACGWZ010000001">
    <property type="protein sequence ID" value="MBA8823289.1"/>
    <property type="molecule type" value="Genomic_DNA"/>
</dbReference>
<comment type="caution">
    <text evidence="1">The sequence shown here is derived from an EMBL/GenBank/DDBJ whole genome shotgun (WGS) entry which is preliminary data.</text>
</comment>
<dbReference type="Proteomes" id="UP000569329">
    <property type="component" value="Unassembled WGS sequence"/>
</dbReference>
<dbReference type="AlphaFoldDB" id="A0A839DRE5"/>
<gene>
    <name evidence="1" type="ORF">FHX42_000618</name>
</gene>
<protein>
    <submittedName>
        <fullName evidence="1">Uncharacterized protein</fullName>
    </submittedName>
</protein>
<evidence type="ECO:0000313" key="1">
    <source>
        <dbReference type="EMBL" id="MBA8823289.1"/>
    </source>
</evidence>
<name>A0A839DRE5_9PSEU</name>